<evidence type="ECO:0000313" key="3">
    <source>
        <dbReference type="EMBL" id="OAG38944.1"/>
    </source>
</evidence>
<evidence type="ECO:0000256" key="1">
    <source>
        <dbReference type="SAM" id="MobiDB-lite"/>
    </source>
</evidence>
<dbReference type="EMBL" id="LVKK01000049">
    <property type="protein sequence ID" value="OAG38944.1"/>
    <property type="molecule type" value="Genomic_DNA"/>
</dbReference>
<keyword evidence="4" id="KW-1185">Reference proteome</keyword>
<accession>A0A177F3N2</accession>
<name>A0A177F3N2_9EURO</name>
<evidence type="ECO:0000259" key="2">
    <source>
        <dbReference type="Pfam" id="PF24494"/>
    </source>
</evidence>
<organism evidence="3 4">
    <name type="scientific">Fonsecaea monophora</name>
    <dbReference type="NCBI Taxonomy" id="254056"/>
    <lineage>
        <taxon>Eukaryota</taxon>
        <taxon>Fungi</taxon>
        <taxon>Dikarya</taxon>
        <taxon>Ascomycota</taxon>
        <taxon>Pezizomycotina</taxon>
        <taxon>Eurotiomycetes</taxon>
        <taxon>Chaetothyriomycetidae</taxon>
        <taxon>Chaetothyriales</taxon>
        <taxon>Herpotrichiellaceae</taxon>
        <taxon>Fonsecaea</taxon>
    </lineage>
</organism>
<gene>
    <name evidence="3" type="ORF">AYO21_06822</name>
</gene>
<dbReference type="AlphaFoldDB" id="A0A177F3N2"/>
<feature type="compositionally biased region" description="Basic residues" evidence="1">
    <location>
        <begin position="1"/>
        <end position="14"/>
    </location>
</feature>
<dbReference type="OrthoDB" id="4157530at2759"/>
<feature type="compositionally biased region" description="Low complexity" evidence="1">
    <location>
        <begin position="45"/>
        <end position="83"/>
    </location>
</feature>
<protein>
    <recommendedName>
        <fullName evidence="2">DUF7587 domain-containing protein</fullName>
    </recommendedName>
</protein>
<dbReference type="RefSeq" id="XP_022510896.1">
    <property type="nucleotide sequence ID" value="XM_022656781.1"/>
</dbReference>
<comment type="caution">
    <text evidence="3">The sequence shown here is derived from an EMBL/GenBank/DDBJ whole genome shotgun (WGS) entry which is preliminary data.</text>
</comment>
<sequence>MSKRVKRAPLRRVNRRPEVRVTNRAPSTRGKRRNTFHPAPRSTITTKSNTRSRSESSASTSESITTLSTDSSSDESCSRGSWDTANNSDGKEDDRRVNDDDFPSSARKRINPILKLKFDNRGKESQQRPRLLFRAFDTEHGLHARFFQGWPSSRPLPPPPTYGSDKFGKLAYRHLIQDRAFPSPFLSLTENPRRALELHLANTSGHRSLAILDYNVLEEELKKLYGSDAGPWLVPEVTKRYNFTDLAKVDDDRSRTLIEGDGYTGRGEFLIWASVPCDAIAVLSYDEALRVYHVLDALEQSKSAMDESSGLLIGKCVRGIPTVYRAVVGRKLARAFKIPGYKKGRHSIDLERFIEGVEAGSSDSASTQGEDKTRFDTESVQPQEQTAQVHDFIRELEIAGAYKSTSTESNGISALSKCDRLDFGGLPQLS</sequence>
<feature type="region of interest" description="Disordered" evidence="1">
    <location>
        <begin position="359"/>
        <end position="388"/>
    </location>
</feature>
<feature type="domain" description="DUF7587" evidence="2">
    <location>
        <begin position="127"/>
        <end position="281"/>
    </location>
</feature>
<proteinExistence type="predicted"/>
<dbReference type="GeneID" id="34601980"/>
<dbReference type="Pfam" id="PF24494">
    <property type="entry name" value="DUF7587"/>
    <property type="match status" value="1"/>
</dbReference>
<feature type="compositionally biased region" description="Basic and acidic residues" evidence="1">
    <location>
        <begin position="89"/>
        <end position="99"/>
    </location>
</feature>
<dbReference type="Proteomes" id="UP000077002">
    <property type="component" value="Unassembled WGS sequence"/>
</dbReference>
<feature type="region of interest" description="Disordered" evidence="1">
    <location>
        <begin position="1"/>
        <end position="106"/>
    </location>
</feature>
<evidence type="ECO:0000313" key="4">
    <source>
        <dbReference type="Proteomes" id="UP000077002"/>
    </source>
</evidence>
<reference evidence="3 4" key="1">
    <citation type="submission" date="2016-03" db="EMBL/GenBank/DDBJ databases">
        <title>Draft genome sequence of the Fonsecaea monophora CBS 269.37.</title>
        <authorList>
            <person name="Bombassaro A."/>
            <person name="Vinicius W.A."/>
            <person name="De Hoog S."/>
            <person name="Sun J."/>
            <person name="Souza E.M."/>
            <person name="Raittz R.T."/>
            <person name="Costa F."/>
            <person name="Leao A.C."/>
            <person name="Tadra-Sfeir M.Z."/>
            <person name="Baura V."/>
            <person name="Balsanelli E."/>
            <person name="Pedrosa F.O."/>
            <person name="Moreno L.F."/>
            <person name="Steffens M.B."/>
            <person name="Xi L."/>
            <person name="Bocca A.L."/>
            <person name="Felipe M.S."/>
            <person name="Teixeira M."/>
            <person name="Telles Filho F.Q."/>
            <person name="Azevedo C.M."/>
            <person name="Gomes R."/>
            <person name="Vicente V.A."/>
        </authorList>
    </citation>
    <scope>NUCLEOTIDE SEQUENCE [LARGE SCALE GENOMIC DNA]</scope>
    <source>
        <strain evidence="3 4">CBS 269.37</strain>
    </source>
</reference>
<dbReference type="InterPro" id="IPR056009">
    <property type="entry name" value="DUF7587"/>
</dbReference>
<feature type="compositionally biased region" description="Polar residues" evidence="1">
    <location>
        <begin position="378"/>
        <end position="388"/>
    </location>
</feature>